<reference evidence="2 3" key="1">
    <citation type="submission" date="2021-05" db="EMBL/GenBank/DDBJ databases">
        <title>Genome Assembly of Synthetic Allotetraploid Brassica napus Reveals Homoeologous Exchanges between Subgenomes.</title>
        <authorList>
            <person name="Davis J.T."/>
        </authorList>
    </citation>
    <scope>NUCLEOTIDE SEQUENCE [LARGE SCALE GENOMIC DNA]</scope>
    <source>
        <strain evidence="3">cv. Da-Ae</strain>
        <tissue evidence="2">Seedling</tissue>
    </source>
</reference>
<proteinExistence type="predicted"/>
<dbReference type="Pfam" id="PF23310">
    <property type="entry name" value="TPR_27"/>
    <property type="match status" value="1"/>
</dbReference>
<organism evidence="2 3">
    <name type="scientific">Brassica napus</name>
    <name type="common">Rape</name>
    <dbReference type="NCBI Taxonomy" id="3708"/>
    <lineage>
        <taxon>Eukaryota</taxon>
        <taxon>Viridiplantae</taxon>
        <taxon>Streptophyta</taxon>
        <taxon>Embryophyta</taxon>
        <taxon>Tracheophyta</taxon>
        <taxon>Spermatophyta</taxon>
        <taxon>Magnoliopsida</taxon>
        <taxon>eudicotyledons</taxon>
        <taxon>Gunneridae</taxon>
        <taxon>Pentapetalae</taxon>
        <taxon>rosids</taxon>
        <taxon>malvids</taxon>
        <taxon>Brassicales</taxon>
        <taxon>Brassicaceae</taxon>
        <taxon>Brassiceae</taxon>
        <taxon>Brassica</taxon>
    </lineage>
</organism>
<name>A0ABQ7YWZ5_BRANA</name>
<evidence type="ECO:0000313" key="2">
    <source>
        <dbReference type="EMBL" id="KAH0872413.1"/>
    </source>
</evidence>
<dbReference type="PANTHER" id="PTHR10801">
    <property type="entry name" value="24-DEHYDROCHOLESTEROL REDUCTASE"/>
    <property type="match status" value="1"/>
</dbReference>
<comment type="caution">
    <text evidence="2">The sequence shown here is derived from an EMBL/GenBank/DDBJ whole genome shotgun (WGS) entry which is preliminary data.</text>
</comment>
<dbReference type="PANTHER" id="PTHR10801:SF14">
    <property type="entry name" value="DELTA(24)-STEROL REDUCTASE"/>
    <property type="match status" value="1"/>
</dbReference>
<evidence type="ECO:0000313" key="3">
    <source>
        <dbReference type="Proteomes" id="UP000824890"/>
    </source>
</evidence>
<sequence length="188" mass="22183">MKEMYQQLSVVPLVKNILLQTTTWNNLEAHYVKAIIRNFYANDVINGLFHLNVAAGGVHKESAYLYGVLLLCARIDGRWRVYPLWLCPHKLFKQPRGEVFDGVEAVRKMEQWLIEKHGYQPQYAVSELDERSFWRMFDVDLYEHCRRKYRAIGTFMSIYYKSKKGRKTEKEVREAEQAHLEAAYAEGD</sequence>
<evidence type="ECO:0000259" key="1">
    <source>
        <dbReference type="Pfam" id="PF23310"/>
    </source>
</evidence>
<protein>
    <recommendedName>
        <fullName evidence="1">At2g35280-like TPR domain-containing protein</fullName>
    </recommendedName>
</protein>
<gene>
    <name evidence="2" type="ORF">HID58_069775</name>
</gene>
<keyword evidence="3" id="KW-1185">Reference proteome</keyword>
<dbReference type="InterPro" id="IPR057136">
    <property type="entry name" value="At2g35280_TPR_dom"/>
</dbReference>
<feature type="domain" description="At2g35280-like TPR" evidence="1">
    <location>
        <begin position="24"/>
        <end position="74"/>
    </location>
</feature>
<dbReference type="InterPro" id="IPR040165">
    <property type="entry name" value="Diminuto-like"/>
</dbReference>
<accession>A0ABQ7YWZ5</accession>
<dbReference type="Proteomes" id="UP000824890">
    <property type="component" value="Unassembled WGS sequence"/>
</dbReference>
<dbReference type="EMBL" id="JAGKQM010000016">
    <property type="protein sequence ID" value="KAH0872413.1"/>
    <property type="molecule type" value="Genomic_DNA"/>
</dbReference>